<name>A0ABS2R2U6_9BACI</name>
<dbReference type="EMBL" id="JAFBFH010000002">
    <property type="protein sequence ID" value="MBM7713479.1"/>
    <property type="molecule type" value="Genomic_DNA"/>
</dbReference>
<sequence length="72" mass="8440">MKSSHFWSSLNKYQNKWVEYMAFHENNIMLQCNGYASASNIKSYKVYIILNNEVIVVGGNKYVSKMGKVRRK</sequence>
<reference evidence="1 2" key="1">
    <citation type="submission" date="2021-01" db="EMBL/GenBank/DDBJ databases">
        <title>Genomic Encyclopedia of Type Strains, Phase IV (KMG-IV): sequencing the most valuable type-strain genomes for metagenomic binning, comparative biology and taxonomic classification.</title>
        <authorList>
            <person name="Goeker M."/>
        </authorList>
    </citation>
    <scope>NUCLEOTIDE SEQUENCE [LARGE SCALE GENOMIC DNA]</scope>
    <source>
        <strain evidence="1 2">DSM 105453</strain>
    </source>
</reference>
<gene>
    <name evidence="1" type="ORF">JOC94_000447</name>
</gene>
<keyword evidence="2" id="KW-1185">Reference proteome</keyword>
<dbReference type="Proteomes" id="UP000823485">
    <property type="component" value="Unassembled WGS sequence"/>
</dbReference>
<proteinExistence type="predicted"/>
<evidence type="ECO:0000313" key="1">
    <source>
        <dbReference type="EMBL" id="MBM7713479.1"/>
    </source>
</evidence>
<evidence type="ECO:0000313" key="2">
    <source>
        <dbReference type="Proteomes" id="UP000823485"/>
    </source>
</evidence>
<organism evidence="1 2">
    <name type="scientific">Siminovitchia thermophila</name>
    <dbReference type="NCBI Taxonomy" id="1245522"/>
    <lineage>
        <taxon>Bacteria</taxon>
        <taxon>Bacillati</taxon>
        <taxon>Bacillota</taxon>
        <taxon>Bacilli</taxon>
        <taxon>Bacillales</taxon>
        <taxon>Bacillaceae</taxon>
        <taxon>Siminovitchia</taxon>
    </lineage>
</organism>
<evidence type="ECO:0008006" key="3">
    <source>
        <dbReference type="Google" id="ProtNLM"/>
    </source>
</evidence>
<protein>
    <recommendedName>
        <fullName evidence="3">DUF5678 domain-containing protein</fullName>
    </recommendedName>
</protein>
<comment type="caution">
    <text evidence="1">The sequence shown here is derived from an EMBL/GenBank/DDBJ whole genome shotgun (WGS) entry which is preliminary data.</text>
</comment>
<accession>A0ABS2R2U6</accession>